<accession>A0ABW4A0M3</accession>
<evidence type="ECO:0000313" key="2">
    <source>
        <dbReference type="Proteomes" id="UP001597183"/>
    </source>
</evidence>
<sequence length="651" mass="70875">MPAFADDGSDDLLRPAVVNRFYGPVEAGGATFGTVQALHDRPAPAAIQGRVDPREIAAVTDRYVEPPLFQQAAQRLERDHLVVLRGPVGLGKGASAIALLNDVGVHEQYRLLPIVGLAELLKRRFEQHHGYLVVDWEPGEPETESFWLALRTRVAGFEAHLVISTSAPGLTGDHELVARMAWEPPDRRRLILAHYRNADAEIVDRLLLELPADAAVADITAATSRIAAGVPITLAVSGVRTGAGEAIAHWWNRATPAERLEVVALAFLDGASQRTFEAALSRLHGQIKPLWTGVDESSNVLVLRTRRDRVSGDSLIQAHPDPIAGERRLRLCFASPDVARRILAELAGQSQPALWRALRDWLEGELAIDTIGPVSAGLAALATVDLDEVEHSYLEPWSTAADHPLRQDAAAHVLARMCDDSRLHNAALQTVRSWVTAGSLAQRRTAAFCLGGLMGRLYPMEAIRLLWALVERGPADVAADALGRLFGALVASRSAAHLVLRKLRQELTEHNRFTGDENMRARTLDVALRILSLPDDDGLHPHIATMLFRDADRVELAADVWHGVRANSTTRSRASKALHRTVVALDRLGGMQTSTALLDALARGAEDRERLNHDLEITARRAGDPYRPRVAALVPAQPTLPSTLPPGASED</sequence>
<gene>
    <name evidence="1" type="ORF">ACFQ5G_01570</name>
</gene>
<dbReference type="RefSeq" id="WP_317794058.1">
    <property type="nucleotide sequence ID" value="NZ_AP028461.1"/>
</dbReference>
<organism evidence="1 2">
    <name type="scientific">Actinoplanes sichuanensis</name>
    <dbReference type="NCBI Taxonomy" id="512349"/>
    <lineage>
        <taxon>Bacteria</taxon>
        <taxon>Bacillati</taxon>
        <taxon>Actinomycetota</taxon>
        <taxon>Actinomycetes</taxon>
        <taxon>Micromonosporales</taxon>
        <taxon>Micromonosporaceae</taxon>
        <taxon>Actinoplanes</taxon>
    </lineage>
</organism>
<comment type="caution">
    <text evidence="1">The sequence shown here is derived from an EMBL/GenBank/DDBJ whole genome shotgun (WGS) entry which is preliminary data.</text>
</comment>
<dbReference type="EMBL" id="JBHTMK010000004">
    <property type="protein sequence ID" value="MFD1364026.1"/>
    <property type="molecule type" value="Genomic_DNA"/>
</dbReference>
<keyword evidence="2" id="KW-1185">Reference proteome</keyword>
<protein>
    <submittedName>
        <fullName evidence="1">Uncharacterized protein</fullName>
    </submittedName>
</protein>
<reference evidence="2" key="1">
    <citation type="journal article" date="2019" name="Int. J. Syst. Evol. Microbiol.">
        <title>The Global Catalogue of Microorganisms (GCM) 10K type strain sequencing project: providing services to taxonomists for standard genome sequencing and annotation.</title>
        <authorList>
            <consortium name="The Broad Institute Genomics Platform"/>
            <consortium name="The Broad Institute Genome Sequencing Center for Infectious Disease"/>
            <person name="Wu L."/>
            <person name="Ma J."/>
        </authorList>
    </citation>
    <scope>NUCLEOTIDE SEQUENCE [LARGE SCALE GENOMIC DNA]</scope>
    <source>
        <strain evidence="2">CCM 7526</strain>
    </source>
</reference>
<evidence type="ECO:0000313" key="1">
    <source>
        <dbReference type="EMBL" id="MFD1364026.1"/>
    </source>
</evidence>
<name>A0ABW4A0M3_9ACTN</name>
<proteinExistence type="predicted"/>
<dbReference type="Proteomes" id="UP001597183">
    <property type="component" value="Unassembled WGS sequence"/>
</dbReference>